<dbReference type="GO" id="GO:0003723">
    <property type="term" value="F:RNA binding"/>
    <property type="evidence" value="ECO:0007669"/>
    <property type="project" value="TreeGrafter"/>
</dbReference>
<evidence type="ECO:0000256" key="4">
    <source>
        <dbReference type="SAM" id="Coils"/>
    </source>
</evidence>
<feature type="compositionally biased region" description="Basic and acidic residues" evidence="5">
    <location>
        <begin position="145"/>
        <end position="168"/>
    </location>
</feature>
<keyword evidence="3" id="KW-0479">Metal-binding</keyword>
<evidence type="ECO:0000259" key="6">
    <source>
        <dbReference type="PROSITE" id="PS50157"/>
    </source>
</evidence>
<dbReference type="GO" id="GO:0008270">
    <property type="term" value="F:zinc ion binding"/>
    <property type="evidence" value="ECO:0007669"/>
    <property type="project" value="UniProtKB-KW"/>
</dbReference>
<name>A0A8C5BCF0_GADMO</name>
<evidence type="ECO:0000313" key="7">
    <source>
        <dbReference type="Ensembl" id="ENSGMOP00000043479.1"/>
    </source>
</evidence>
<keyword evidence="2" id="KW-0539">Nucleus</keyword>
<evidence type="ECO:0000256" key="3">
    <source>
        <dbReference type="PROSITE-ProRule" id="PRU00042"/>
    </source>
</evidence>
<feature type="compositionally biased region" description="Basic and acidic residues" evidence="5">
    <location>
        <begin position="63"/>
        <end position="86"/>
    </location>
</feature>
<feature type="compositionally biased region" description="Basic and acidic residues" evidence="5">
    <location>
        <begin position="1"/>
        <end position="11"/>
    </location>
</feature>
<dbReference type="PANTHER" id="PTHR13948">
    <property type="entry name" value="RNA-BINDING PROTEIN"/>
    <property type="match status" value="1"/>
</dbReference>
<evidence type="ECO:0000256" key="5">
    <source>
        <dbReference type="SAM" id="MobiDB-lite"/>
    </source>
</evidence>
<feature type="region of interest" description="Disordered" evidence="5">
    <location>
        <begin position="1"/>
        <end position="22"/>
    </location>
</feature>
<feature type="compositionally biased region" description="Basic and acidic residues" evidence="5">
    <location>
        <begin position="560"/>
        <end position="573"/>
    </location>
</feature>
<proteinExistence type="predicted"/>
<dbReference type="Ensembl" id="ENSGMOT00000063129.1">
    <property type="protein sequence ID" value="ENSGMOP00000043479.1"/>
    <property type="gene ID" value="ENSGMOG00000026892.1"/>
</dbReference>
<dbReference type="PROSITE" id="PS50157">
    <property type="entry name" value="ZINC_FINGER_C2H2_2"/>
    <property type="match status" value="1"/>
</dbReference>
<keyword evidence="4" id="KW-0175">Coiled coil</keyword>
<evidence type="ECO:0000313" key="8">
    <source>
        <dbReference type="Proteomes" id="UP000694546"/>
    </source>
</evidence>
<organism evidence="7 8">
    <name type="scientific">Gadus morhua</name>
    <name type="common">Atlantic cod</name>
    <dbReference type="NCBI Taxonomy" id="8049"/>
    <lineage>
        <taxon>Eukaryota</taxon>
        <taxon>Metazoa</taxon>
        <taxon>Chordata</taxon>
        <taxon>Craniata</taxon>
        <taxon>Vertebrata</taxon>
        <taxon>Euteleostomi</taxon>
        <taxon>Actinopterygii</taxon>
        <taxon>Neopterygii</taxon>
        <taxon>Teleostei</taxon>
        <taxon>Neoteleostei</taxon>
        <taxon>Acanthomorphata</taxon>
        <taxon>Zeiogadaria</taxon>
        <taxon>Gadariae</taxon>
        <taxon>Gadiformes</taxon>
        <taxon>Gadoidei</taxon>
        <taxon>Gadidae</taxon>
        <taxon>Gadus</taxon>
    </lineage>
</organism>
<dbReference type="GeneTree" id="ENSGT00940000166798"/>
<dbReference type="Gene3D" id="3.30.160.60">
    <property type="entry name" value="Classic Zinc Finger"/>
    <property type="match status" value="1"/>
</dbReference>
<protein>
    <recommendedName>
        <fullName evidence="6">C2H2-type domain-containing protein</fullName>
    </recommendedName>
</protein>
<evidence type="ECO:0000256" key="1">
    <source>
        <dbReference type="ARBA" id="ARBA00004123"/>
    </source>
</evidence>
<dbReference type="Proteomes" id="UP000694546">
    <property type="component" value="Chromosome 13"/>
</dbReference>
<feature type="compositionally biased region" description="Basic and acidic residues" evidence="5">
    <location>
        <begin position="197"/>
        <end position="206"/>
    </location>
</feature>
<keyword evidence="3" id="KW-0862">Zinc</keyword>
<feature type="coiled-coil region" evidence="4">
    <location>
        <begin position="611"/>
        <end position="638"/>
    </location>
</feature>
<reference evidence="7" key="2">
    <citation type="submission" date="2025-09" db="UniProtKB">
        <authorList>
            <consortium name="Ensembl"/>
        </authorList>
    </citation>
    <scope>IDENTIFICATION</scope>
</reference>
<dbReference type="GO" id="GO:0000398">
    <property type="term" value="P:mRNA splicing, via spliceosome"/>
    <property type="evidence" value="ECO:0007669"/>
    <property type="project" value="TreeGrafter"/>
</dbReference>
<evidence type="ECO:0000256" key="2">
    <source>
        <dbReference type="ARBA" id="ARBA00023242"/>
    </source>
</evidence>
<reference evidence="7" key="1">
    <citation type="submission" date="2025-08" db="UniProtKB">
        <authorList>
            <consortium name="Ensembl"/>
        </authorList>
    </citation>
    <scope>IDENTIFICATION</scope>
</reference>
<dbReference type="PANTHER" id="PTHR13948:SF37">
    <property type="entry name" value="RNA-BINDING PROTEIN 6 ISOFORM X1"/>
    <property type="match status" value="1"/>
</dbReference>
<dbReference type="InterPro" id="IPR041591">
    <property type="entry name" value="OCRE"/>
</dbReference>
<feature type="compositionally biased region" description="Basic and acidic residues" evidence="5">
    <location>
        <begin position="175"/>
        <end position="184"/>
    </location>
</feature>
<dbReference type="AlphaFoldDB" id="A0A8C5BCF0"/>
<feature type="region of interest" description="Disordered" evidence="5">
    <location>
        <begin position="551"/>
        <end position="573"/>
    </location>
</feature>
<sequence length="671" mass="75491">MDLGKDHEGGHPFDMFGGRDGPMPEFRGRDGMNMGPMGNMGQRPHDVPPMDMRRLDGPNTRGRGSEMETHEMRGRGPNRDSFRPGEEPNFNMRRFMDMRDRDMRDRDMFPGDMSRNDGFRDMRDRPPEGMDDVDGCRLDLPPRGFDSDMDFRSRPGPENDFRGRDRSPLRFGNNNDRERSRSDMPPDVGNPQRRGLRGPEDSRGEGEFLDGSLMDYRSGEEMTLAEEWKNRNKQKSTSFPNASKGLEGLTDKPGPLAFGREGILPVPSAFKGRDRPLLEFPGKDIDISACLIYFHQNVCGKDQDYRSASMEDKVSNTISIVGIPKTATMEQILGAFVVRDGVSMQGMKIKSVVPGEKYVAVWKCFSLGKRAPQCTTIYLADTILEPSHSSFLKLLRCFFPVLVLSFAQLYESGYCVVTVTSFISEIVGSLSTILKCLDPFAYLDEKNVRLVKGKTPGAKCFCSEAPDVSNYLYDATSGFYYDPETTLYYDPGSRVSTSSTPGITYWPPSSLMSLLDLVLRCRLTTVRGCVWSAQRPMGSLGLLASDYGAGSDEEVEEEKTEAPRNLKSQAEDKEDKLTDWKKLACLLCRRQFPNKDALIRHQQLSDLHKQNMEIHLKIKRSKRELEALENQEKEVSVLGGLKRDIHEPGGGETRADFCAHASCRAVVLTRL</sequence>
<feature type="region of interest" description="Disordered" evidence="5">
    <location>
        <begin position="56"/>
        <end position="216"/>
    </location>
</feature>
<keyword evidence="8" id="KW-1185">Reference proteome</keyword>
<feature type="region of interest" description="Disordered" evidence="5">
    <location>
        <begin position="228"/>
        <end position="254"/>
    </location>
</feature>
<accession>A0A8C5BCF0</accession>
<keyword evidence="3" id="KW-0863">Zinc-finger</keyword>
<feature type="compositionally biased region" description="Basic and acidic residues" evidence="5">
    <location>
        <begin position="94"/>
        <end position="128"/>
    </location>
</feature>
<dbReference type="InterPro" id="IPR013087">
    <property type="entry name" value="Znf_C2H2_type"/>
</dbReference>
<dbReference type="GO" id="GO:0005634">
    <property type="term" value="C:nucleus"/>
    <property type="evidence" value="ECO:0007669"/>
    <property type="project" value="UniProtKB-SubCell"/>
</dbReference>
<comment type="subcellular location">
    <subcellularLocation>
        <location evidence="1">Nucleus</location>
    </subcellularLocation>
</comment>
<dbReference type="Pfam" id="PF17780">
    <property type="entry name" value="OCRE"/>
    <property type="match status" value="1"/>
</dbReference>
<feature type="domain" description="C2H2-type" evidence="6">
    <location>
        <begin position="583"/>
        <end position="613"/>
    </location>
</feature>